<evidence type="ECO:0000256" key="5">
    <source>
        <dbReference type="ARBA" id="ARBA00022553"/>
    </source>
</evidence>
<feature type="compositionally biased region" description="Polar residues" evidence="14">
    <location>
        <begin position="670"/>
        <end position="679"/>
    </location>
</feature>
<evidence type="ECO:0000256" key="7">
    <source>
        <dbReference type="ARBA" id="ARBA00022741"/>
    </source>
</evidence>
<evidence type="ECO:0000256" key="4">
    <source>
        <dbReference type="ARBA" id="ARBA00022527"/>
    </source>
</evidence>
<feature type="non-terminal residue" evidence="16">
    <location>
        <position position="679"/>
    </location>
</feature>
<keyword evidence="4" id="KW-0723">Serine/threonine-protein kinase</keyword>
<keyword evidence="8 16" id="KW-0418">Kinase</keyword>
<proteinExistence type="inferred from homology"/>
<evidence type="ECO:0000256" key="13">
    <source>
        <dbReference type="PROSITE-ProRule" id="PRU10141"/>
    </source>
</evidence>
<evidence type="ECO:0000313" key="17">
    <source>
        <dbReference type="Proteomes" id="UP000627253"/>
    </source>
</evidence>
<comment type="catalytic activity">
    <reaction evidence="11">
        <text>L-seryl-[protein] + ATP = O-phospho-L-seryl-[protein] + ADP + H(+)</text>
        <dbReference type="Rhea" id="RHEA:17989"/>
        <dbReference type="Rhea" id="RHEA-COMP:9863"/>
        <dbReference type="Rhea" id="RHEA-COMP:11604"/>
        <dbReference type="ChEBI" id="CHEBI:15378"/>
        <dbReference type="ChEBI" id="CHEBI:29999"/>
        <dbReference type="ChEBI" id="CHEBI:30616"/>
        <dbReference type="ChEBI" id="CHEBI:83421"/>
        <dbReference type="ChEBI" id="CHEBI:456216"/>
        <dbReference type="EC" id="2.7.11.1"/>
    </reaction>
</comment>
<reference evidence="16" key="1">
    <citation type="submission" date="2020-02" db="EMBL/GenBank/DDBJ databases">
        <title>Bird 10,000 Genomes (B10K) Project - Family phase.</title>
        <authorList>
            <person name="Zhang G."/>
        </authorList>
    </citation>
    <scope>NUCLEOTIDE SEQUENCE</scope>
    <source>
        <strain evidence="16">B10K-DU-002-37</strain>
        <tissue evidence="16">Muscle</tissue>
    </source>
</reference>
<dbReference type="InterPro" id="IPR017441">
    <property type="entry name" value="Protein_kinase_ATP_BS"/>
</dbReference>
<feature type="non-terminal residue" evidence="16">
    <location>
        <position position="1"/>
    </location>
</feature>
<keyword evidence="5" id="KW-0597">Phosphoprotein</keyword>
<feature type="domain" description="Protein kinase" evidence="15">
    <location>
        <begin position="52"/>
        <end position="315"/>
    </location>
</feature>
<dbReference type="SMART" id="SM00220">
    <property type="entry name" value="S_TKc"/>
    <property type="match status" value="1"/>
</dbReference>
<comment type="similarity">
    <text evidence="12">Belongs to the protein kinase superfamily. CK1 Ser/Thr protein kinase family.</text>
</comment>
<protein>
    <recommendedName>
        <fullName evidence="2">non-specific serine/threonine protein kinase</fullName>
        <ecNumber evidence="2">2.7.11.1</ecNumber>
    </recommendedName>
</protein>
<name>A0A852J5L3_9PICI</name>
<evidence type="ECO:0000256" key="10">
    <source>
        <dbReference type="ARBA" id="ARBA00047899"/>
    </source>
</evidence>
<keyword evidence="9 13" id="KW-0067">ATP-binding</keyword>
<dbReference type="FunFam" id="3.30.200.20:FF:000358">
    <property type="entry name" value="Tau tubulin kinase 2b"/>
    <property type="match status" value="1"/>
</dbReference>
<dbReference type="InterPro" id="IPR000719">
    <property type="entry name" value="Prot_kinase_dom"/>
</dbReference>
<comment type="catalytic activity">
    <reaction evidence="10">
        <text>L-threonyl-[protein] + ATP = O-phospho-L-threonyl-[protein] + ADP + H(+)</text>
        <dbReference type="Rhea" id="RHEA:46608"/>
        <dbReference type="Rhea" id="RHEA-COMP:11060"/>
        <dbReference type="Rhea" id="RHEA-COMP:11605"/>
        <dbReference type="ChEBI" id="CHEBI:15378"/>
        <dbReference type="ChEBI" id="CHEBI:30013"/>
        <dbReference type="ChEBI" id="CHEBI:30616"/>
        <dbReference type="ChEBI" id="CHEBI:61977"/>
        <dbReference type="ChEBI" id="CHEBI:456216"/>
        <dbReference type="EC" id="2.7.11.1"/>
    </reaction>
</comment>
<evidence type="ECO:0000256" key="12">
    <source>
        <dbReference type="ARBA" id="ARBA00061588"/>
    </source>
</evidence>
<gene>
    <name evidence="16" type="primary">Ttbk1</name>
    <name evidence="16" type="ORF">TRILEU_R08385</name>
</gene>
<evidence type="ECO:0000259" key="15">
    <source>
        <dbReference type="PROSITE" id="PS50011"/>
    </source>
</evidence>
<dbReference type="PROSITE" id="PS50011">
    <property type="entry name" value="PROTEIN_KINASE_DOM"/>
    <property type="match status" value="1"/>
</dbReference>
<evidence type="ECO:0000256" key="8">
    <source>
        <dbReference type="ARBA" id="ARBA00022777"/>
    </source>
</evidence>
<dbReference type="InterPro" id="IPR050235">
    <property type="entry name" value="CK1_Ser-Thr_kinase"/>
</dbReference>
<evidence type="ECO:0000256" key="6">
    <source>
        <dbReference type="ARBA" id="ARBA00022679"/>
    </source>
</evidence>
<dbReference type="GO" id="GO:0004674">
    <property type="term" value="F:protein serine/threonine kinase activity"/>
    <property type="evidence" value="ECO:0007669"/>
    <property type="project" value="UniProtKB-KW"/>
</dbReference>
<dbReference type="Proteomes" id="UP000627253">
    <property type="component" value="Unassembled WGS sequence"/>
</dbReference>
<feature type="compositionally biased region" description="Basic and acidic residues" evidence="14">
    <location>
        <begin position="587"/>
        <end position="601"/>
    </location>
</feature>
<organism evidence="16 17">
    <name type="scientific">Tricholaema leucomelas</name>
    <name type="common">pied barbet</name>
    <dbReference type="NCBI Taxonomy" id="240729"/>
    <lineage>
        <taxon>Eukaryota</taxon>
        <taxon>Metazoa</taxon>
        <taxon>Chordata</taxon>
        <taxon>Craniata</taxon>
        <taxon>Vertebrata</taxon>
        <taxon>Euteleostomi</taxon>
        <taxon>Archelosauria</taxon>
        <taxon>Archosauria</taxon>
        <taxon>Dinosauria</taxon>
        <taxon>Saurischia</taxon>
        <taxon>Theropoda</taxon>
        <taxon>Coelurosauria</taxon>
        <taxon>Aves</taxon>
        <taxon>Neognathae</taxon>
        <taxon>Neoaves</taxon>
        <taxon>Telluraves</taxon>
        <taxon>Coraciimorphae</taxon>
        <taxon>Piciformes</taxon>
        <taxon>Lybiidae</taxon>
        <taxon>Tricholaema lacrymosa</taxon>
    </lineage>
</organism>
<dbReference type="PANTHER" id="PTHR11909">
    <property type="entry name" value="CASEIN KINASE-RELATED"/>
    <property type="match status" value="1"/>
</dbReference>
<feature type="region of interest" description="Disordered" evidence="14">
    <location>
        <begin position="381"/>
        <end position="400"/>
    </location>
</feature>
<evidence type="ECO:0000256" key="1">
    <source>
        <dbReference type="ARBA" id="ARBA00004496"/>
    </source>
</evidence>
<evidence type="ECO:0000256" key="2">
    <source>
        <dbReference type="ARBA" id="ARBA00012513"/>
    </source>
</evidence>
<evidence type="ECO:0000313" key="16">
    <source>
        <dbReference type="EMBL" id="NXX48214.1"/>
    </source>
</evidence>
<evidence type="ECO:0000256" key="9">
    <source>
        <dbReference type="ARBA" id="ARBA00022840"/>
    </source>
</evidence>
<dbReference type="AlphaFoldDB" id="A0A852J5L3"/>
<dbReference type="GO" id="GO:0005524">
    <property type="term" value="F:ATP binding"/>
    <property type="evidence" value="ECO:0007669"/>
    <property type="project" value="UniProtKB-UniRule"/>
</dbReference>
<dbReference type="Pfam" id="PF00069">
    <property type="entry name" value="Pkinase"/>
    <property type="match status" value="1"/>
</dbReference>
<dbReference type="GO" id="GO:0015630">
    <property type="term" value="C:microtubule cytoskeleton"/>
    <property type="evidence" value="ECO:0007669"/>
    <property type="project" value="UniProtKB-ARBA"/>
</dbReference>
<comment type="caution">
    <text evidence="16">The sequence shown here is derived from an EMBL/GenBank/DDBJ whole genome shotgun (WGS) entry which is preliminary data.</text>
</comment>
<dbReference type="SUPFAM" id="SSF56112">
    <property type="entry name" value="Protein kinase-like (PK-like)"/>
    <property type="match status" value="1"/>
</dbReference>
<dbReference type="Gene3D" id="1.10.510.10">
    <property type="entry name" value="Transferase(Phosphotransferase) domain 1"/>
    <property type="match status" value="1"/>
</dbReference>
<dbReference type="PROSITE" id="PS00107">
    <property type="entry name" value="PROTEIN_KINASE_ATP"/>
    <property type="match status" value="1"/>
</dbReference>
<keyword evidence="17" id="KW-1185">Reference proteome</keyword>
<dbReference type="OrthoDB" id="5979581at2759"/>
<dbReference type="InterPro" id="IPR011009">
    <property type="entry name" value="Kinase-like_dom_sf"/>
</dbReference>
<dbReference type="FunFam" id="1.10.510.10:FF:000167">
    <property type="entry name" value="Tau tubulin kinase 1"/>
    <property type="match status" value="1"/>
</dbReference>
<sequence length="679" mass="76274">QINGSFKLGATEIFPGWQMQCLAAVIKDEPNMSGGGEQVDILPANYVVKDRWKVLKKIGGGGFGEIYEAMDLLTRENVALKVESAQQPKQVLKMEVAVLKKLQGKDHVCRFIGCGRNEKFNYVVMQLQGRNLADLRRSQPRGTFTLSTTLRLGKQILESIEAIHSVGFLHRDIKPSNFAMGRLPSTYRKCYMLDFGLARQYTNTTGEVRPPRNVAGFRGTVRYASVNAHKNREMGRHDDLWSLFYMLVEFAIGQLPWRKIKDKEQVGMIKEKYEHRMLLKHMPSEFHLFLDHIASLDYFTKPDYQLIMSVFENSMKERGITENEAFDWEKAGTDILLSTSTSTPPQQNTRQTAAMFGVVNVTPVPGDLLRENTEDVLQGEHLSDQENAPPILSGRPAEGLGQAPNAVFNEAEVWEETDVNRNKLRISISKTQCMVEEEQRNGVCPSSPVRVPPESPTAQVRSLRYRRVNSPESERLSTADGKGDLHERRSRMDLPGSPSRLVCSSQPAQMLSIDTGQADRQASGRMDVSASVEHEALSNAFRSVPLAEEEDFDSKEWVIIDKETELKDFHPGAEPSTSGTTDEEPEELRPIEDGEERRRLGADAAVRPKTHDGRSRGMQPVTEEDSSHRHEGPSQTVSDSKHEQQAGSPAHSPLHSAPAIRQRRRESEPTGPQRQVRSL</sequence>
<keyword evidence="7 13" id="KW-0547">Nucleotide-binding</keyword>
<dbReference type="EC" id="2.7.11.1" evidence="2"/>
<evidence type="ECO:0000256" key="14">
    <source>
        <dbReference type="SAM" id="MobiDB-lite"/>
    </source>
</evidence>
<evidence type="ECO:0000256" key="3">
    <source>
        <dbReference type="ARBA" id="ARBA00022490"/>
    </source>
</evidence>
<keyword evidence="6" id="KW-0808">Transferase</keyword>
<feature type="region of interest" description="Disordered" evidence="14">
    <location>
        <begin position="466"/>
        <end position="502"/>
    </location>
</feature>
<dbReference type="EMBL" id="WAAF01015970">
    <property type="protein sequence ID" value="NXX48214.1"/>
    <property type="molecule type" value="Genomic_DNA"/>
</dbReference>
<dbReference type="GO" id="GO:0005737">
    <property type="term" value="C:cytoplasm"/>
    <property type="evidence" value="ECO:0007669"/>
    <property type="project" value="UniProtKB-SubCell"/>
</dbReference>
<keyword evidence="3" id="KW-0963">Cytoplasm</keyword>
<evidence type="ECO:0000256" key="11">
    <source>
        <dbReference type="ARBA" id="ARBA00048679"/>
    </source>
</evidence>
<accession>A0A852J5L3</accession>
<feature type="compositionally biased region" description="Basic and acidic residues" evidence="14">
    <location>
        <begin position="472"/>
        <end position="492"/>
    </location>
</feature>
<feature type="binding site" evidence="13">
    <location>
        <position position="81"/>
    </location>
    <ligand>
        <name>ATP</name>
        <dbReference type="ChEBI" id="CHEBI:30616"/>
    </ligand>
</feature>
<feature type="region of interest" description="Disordered" evidence="14">
    <location>
        <begin position="564"/>
        <end position="679"/>
    </location>
</feature>
<comment type="subcellular location">
    <subcellularLocation>
        <location evidence="1">Cytoplasm</location>
    </subcellularLocation>
</comment>